<reference evidence="1" key="2">
    <citation type="submission" date="2014-03" db="EMBL/GenBank/DDBJ databases">
        <title>The Genome Annotation of Fusarium oxysporum Cotton.</title>
        <authorList>
            <consortium name="The Broad Institute Genomics Platform"/>
            <person name="Ma L.-J."/>
            <person name="Corby-Kistler H."/>
            <person name="Broz K."/>
            <person name="Gale L.R."/>
            <person name="Jonkers W."/>
            <person name="O'Donnell K."/>
            <person name="Ploetz R."/>
            <person name="Steinberg C."/>
            <person name="Schwartz D.C."/>
            <person name="VanEtten H."/>
            <person name="Zhou S."/>
            <person name="Young S.K."/>
            <person name="Zeng Q."/>
            <person name="Gargeya S."/>
            <person name="Fitzgerald M."/>
            <person name="Abouelleil A."/>
            <person name="Alvarado L."/>
            <person name="Chapman S.B."/>
            <person name="Gainer-Dewar J."/>
            <person name="Goldberg J."/>
            <person name="Griggs A."/>
            <person name="Gujja S."/>
            <person name="Hansen M."/>
            <person name="Howarth C."/>
            <person name="Imamovic A."/>
            <person name="Ireland A."/>
            <person name="Larimer J."/>
            <person name="McCowan C."/>
            <person name="Murphy C."/>
            <person name="Pearson M."/>
            <person name="Poon T.W."/>
            <person name="Priest M."/>
            <person name="Roberts A."/>
            <person name="Saif S."/>
            <person name="Shea T."/>
            <person name="Sykes S."/>
            <person name="Wortman J."/>
            <person name="Nusbaum C."/>
            <person name="Birren B."/>
        </authorList>
    </citation>
    <scope>NUCLEOTIDE SEQUENCE</scope>
    <source>
        <strain evidence="1">25433</strain>
    </source>
</reference>
<evidence type="ECO:0000313" key="1">
    <source>
        <dbReference type="EMBL" id="EXM13963.1"/>
    </source>
</evidence>
<gene>
    <name evidence="1" type="ORF">FOTG_17595</name>
</gene>
<dbReference type="EMBL" id="KK035256">
    <property type="protein sequence ID" value="EXM13963.1"/>
    <property type="molecule type" value="Genomic_DNA"/>
</dbReference>
<organism evidence="1">
    <name type="scientific">Fusarium oxysporum f. sp. vasinfectum 25433</name>
    <dbReference type="NCBI Taxonomy" id="1089449"/>
    <lineage>
        <taxon>Eukaryota</taxon>
        <taxon>Fungi</taxon>
        <taxon>Dikarya</taxon>
        <taxon>Ascomycota</taxon>
        <taxon>Pezizomycotina</taxon>
        <taxon>Sordariomycetes</taxon>
        <taxon>Hypocreomycetidae</taxon>
        <taxon>Hypocreales</taxon>
        <taxon>Nectriaceae</taxon>
        <taxon>Fusarium</taxon>
        <taxon>Fusarium oxysporum species complex</taxon>
    </lineage>
</organism>
<protein>
    <submittedName>
        <fullName evidence="1">Uncharacterized protein</fullName>
    </submittedName>
</protein>
<dbReference type="Proteomes" id="UP000030701">
    <property type="component" value="Unassembled WGS sequence"/>
</dbReference>
<reference evidence="1" key="1">
    <citation type="submission" date="2011-11" db="EMBL/GenBank/DDBJ databases">
        <title>The Genome Sequence of Fusarium oxysporum Cotton.</title>
        <authorList>
            <consortium name="The Broad Institute Genome Sequencing Platform"/>
            <person name="Ma L.-J."/>
            <person name="Gale L.R."/>
            <person name="Schwartz D.C."/>
            <person name="Zhou S."/>
            <person name="Corby-Kistler H."/>
            <person name="Young S.K."/>
            <person name="Zeng Q."/>
            <person name="Gargeya S."/>
            <person name="Fitzgerald M."/>
            <person name="Haas B."/>
            <person name="Abouelleil A."/>
            <person name="Alvarado L."/>
            <person name="Arachchi H.M."/>
            <person name="Berlin A."/>
            <person name="Brown A."/>
            <person name="Chapman S.B."/>
            <person name="Chen Z."/>
            <person name="Dunbar C."/>
            <person name="Freedman E."/>
            <person name="Gearin G."/>
            <person name="Goldberg J."/>
            <person name="Griggs A."/>
            <person name="Gujja S."/>
            <person name="Heiman D."/>
            <person name="Howarth C."/>
            <person name="Larson L."/>
            <person name="Lui A."/>
            <person name="MacDonald P.J.P."/>
            <person name="Montmayeur A."/>
            <person name="Murphy C."/>
            <person name="Neiman D."/>
            <person name="Pearson M."/>
            <person name="Priest M."/>
            <person name="Roberts A."/>
            <person name="Saif S."/>
            <person name="Shea T."/>
            <person name="Shenoy N."/>
            <person name="Sisk P."/>
            <person name="Stolte C."/>
            <person name="Sykes S."/>
            <person name="Wortman J."/>
            <person name="Nusbaum C."/>
            <person name="Birren B."/>
        </authorList>
    </citation>
    <scope>NUCLEOTIDE SEQUENCE [LARGE SCALE GENOMIC DNA]</scope>
    <source>
        <strain evidence="1">25433</strain>
    </source>
</reference>
<sequence>MICISFCSGSEHTRTVCPHTPQDGSREIPSDSPEFKFLKLVASKGHSR</sequence>
<accession>X0KKB3</accession>
<name>X0KKB3_FUSOX</name>
<dbReference type="AlphaFoldDB" id="X0KKB3"/>
<proteinExistence type="predicted"/>
<dbReference type="HOGENOM" id="CLU_3160025_0_0_1"/>